<dbReference type="GO" id="GO:0006508">
    <property type="term" value="P:proteolysis"/>
    <property type="evidence" value="ECO:0007669"/>
    <property type="project" value="UniProtKB-KW"/>
</dbReference>
<evidence type="ECO:0000259" key="11">
    <source>
        <dbReference type="PROSITE" id="PS51767"/>
    </source>
</evidence>
<protein>
    <recommendedName>
        <fullName evidence="7">Probable aspartic-type endopeptidase OPSB</fullName>
    </recommendedName>
    <alternativeName>
        <fullName evidence="6">Probable aspartic-type endopeptidase opsB</fullName>
    </alternativeName>
</protein>
<feature type="active site" evidence="8">
    <location>
        <position position="82"/>
    </location>
</feature>
<evidence type="ECO:0000256" key="2">
    <source>
        <dbReference type="ARBA" id="ARBA00022670"/>
    </source>
</evidence>
<dbReference type="EMBL" id="LAEV01000349">
    <property type="protein sequence ID" value="KKA30631.1"/>
    <property type="molecule type" value="Genomic_DNA"/>
</dbReference>
<accession>A0A0F4ZKI2</accession>
<evidence type="ECO:0000256" key="1">
    <source>
        <dbReference type="ARBA" id="ARBA00007447"/>
    </source>
</evidence>
<sequence>MLFRTFLAAAVVGVSAAPTTESIAQPRVVSLDMQRSKVTDPIKRDRLRRRGTVQESIDNLQTLYFANGSVGTPAQNVRMHLDTGSSDLWINFNGSTLCQSSDDPCAQSGTYNPNASSTYTYIGSYFNISYVDGSGASGDYVTDTFNIGGSTVKDFQFGVGYKSTSDQAILGIGYPLNEVQVGRAGLKPYANLPLKMVDSGLISAQAYSLYLNDLDASTGTVLFGGVDSDKYTGDLYTVPIQSQYNGVYAEFLITLTGVSMGSTTLGSNMAQAVLLDSGSSLSYLPNDMVNTIYDKVNAYYSENEQVAFVPCTMANNKNLNFTFTFSKPEIVVPMDEMVLSVQDVDGNDITFNNGEKACLFGIAPAGDSTVVLGDTFLRSSYLVYNLDRNEISLAQTKFNVTSSNVKEIPGNNGTVPGATAVSNPVLATAGVVQGGQEINGEKSTSDSDKDKSSSAGLVVPMSFGASLVSAVSAVVVASLMA</sequence>
<dbReference type="GO" id="GO:0004190">
    <property type="term" value="F:aspartic-type endopeptidase activity"/>
    <property type="evidence" value="ECO:0007669"/>
    <property type="project" value="UniProtKB-KW"/>
</dbReference>
<evidence type="ECO:0000313" key="12">
    <source>
        <dbReference type="EMBL" id="KKA30631.1"/>
    </source>
</evidence>
<dbReference type="Pfam" id="PF00026">
    <property type="entry name" value="Asp"/>
    <property type="match status" value="1"/>
</dbReference>
<dbReference type="InterPro" id="IPR001461">
    <property type="entry name" value="Aspartic_peptidase_A1"/>
</dbReference>
<dbReference type="PRINTS" id="PR00792">
    <property type="entry name" value="PEPSIN"/>
</dbReference>
<comment type="similarity">
    <text evidence="1 9">Belongs to the peptidase A1 family.</text>
</comment>
<dbReference type="AlphaFoldDB" id="A0A0F4ZKI2"/>
<feature type="signal peptide" evidence="10">
    <location>
        <begin position="1"/>
        <end position="16"/>
    </location>
</feature>
<name>A0A0F4ZKI2_9PEZI</name>
<feature type="active site" evidence="8">
    <location>
        <position position="276"/>
    </location>
</feature>
<dbReference type="CDD" id="cd05474">
    <property type="entry name" value="SAP_like"/>
    <property type="match status" value="1"/>
</dbReference>
<feature type="domain" description="Peptidase A1" evidence="11">
    <location>
        <begin position="64"/>
        <end position="394"/>
    </location>
</feature>
<organism evidence="12 13">
    <name type="scientific">Thielaviopsis punctulata</name>
    <dbReference type="NCBI Taxonomy" id="72032"/>
    <lineage>
        <taxon>Eukaryota</taxon>
        <taxon>Fungi</taxon>
        <taxon>Dikarya</taxon>
        <taxon>Ascomycota</taxon>
        <taxon>Pezizomycotina</taxon>
        <taxon>Sordariomycetes</taxon>
        <taxon>Hypocreomycetidae</taxon>
        <taxon>Microascales</taxon>
        <taxon>Ceratocystidaceae</taxon>
        <taxon>Thielaviopsis</taxon>
    </lineage>
</organism>
<reference evidence="12 13" key="1">
    <citation type="submission" date="2015-03" db="EMBL/GenBank/DDBJ databases">
        <authorList>
            <person name="Radwan O."/>
            <person name="Al-Naeli F.A."/>
            <person name="Rendon G.A."/>
            <person name="Fields C."/>
        </authorList>
    </citation>
    <scope>NUCLEOTIDE SEQUENCE [LARGE SCALE GENOMIC DNA]</scope>
    <source>
        <strain evidence="12">CR-DP1</strain>
    </source>
</reference>
<dbReference type="FunFam" id="2.40.70.10:FF:000011">
    <property type="entry name" value="Aspartic protease"/>
    <property type="match status" value="1"/>
</dbReference>
<evidence type="ECO:0000256" key="3">
    <source>
        <dbReference type="ARBA" id="ARBA00022729"/>
    </source>
</evidence>
<gene>
    <name evidence="12" type="ORF">TD95_005038</name>
</gene>
<keyword evidence="13" id="KW-1185">Reference proteome</keyword>
<dbReference type="InterPro" id="IPR001969">
    <property type="entry name" value="Aspartic_peptidase_AS"/>
</dbReference>
<evidence type="ECO:0000256" key="4">
    <source>
        <dbReference type="ARBA" id="ARBA00022750"/>
    </source>
</evidence>
<feature type="chain" id="PRO_5002482580" description="Probable aspartic-type endopeptidase OPSB" evidence="10">
    <location>
        <begin position="17"/>
        <end position="481"/>
    </location>
</feature>
<comment type="caution">
    <text evidence="12">The sequence shown here is derived from an EMBL/GenBank/DDBJ whole genome shotgun (WGS) entry which is preliminary data.</text>
</comment>
<keyword evidence="2 9" id="KW-0645">Protease</keyword>
<dbReference type="OrthoDB" id="771136at2759"/>
<evidence type="ECO:0000256" key="8">
    <source>
        <dbReference type="PIRSR" id="PIRSR601461-1"/>
    </source>
</evidence>
<dbReference type="PROSITE" id="PS00141">
    <property type="entry name" value="ASP_PROTEASE"/>
    <property type="match status" value="1"/>
</dbReference>
<dbReference type="Gene3D" id="2.40.70.10">
    <property type="entry name" value="Acid Proteases"/>
    <property type="match status" value="2"/>
</dbReference>
<dbReference type="InterPro" id="IPR021109">
    <property type="entry name" value="Peptidase_aspartic_dom_sf"/>
</dbReference>
<evidence type="ECO:0000256" key="6">
    <source>
        <dbReference type="ARBA" id="ARBA00067536"/>
    </source>
</evidence>
<evidence type="ECO:0000256" key="7">
    <source>
        <dbReference type="ARBA" id="ARBA00068059"/>
    </source>
</evidence>
<dbReference type="InterPro" id="IPR033876">
    <property type="entry name" value="SAP-like"/>
</dbReference>
<keyword evidence="3 10" id="KW-0732">Signal</keyword>
<dbReference type="PANTHER" id="PTHR47966:SF65">
    <property type="entry name" value="ASPARTIC-TYPE ENDOPEPTIDASE"/>
    <property type="match status" value="1"/>
</dbReference>
<keyword evidence="5 9" id="KW-0378">Hydrolase</keyword>
<dbReference type="Proteomes" id="UP000033483">
    <property type="component" value="Unassembled WGS sequence"/>
</dbReference>
<keyword evidence="4 9" id="KW-0064">Aspartyl protease</keyword>
<dbReference type="PANTHER" id="PTHR47966">
    <property type="entry name" value="BETA-SITE APP-CLEAVING ENZYME, ISOFORM A-RELATED"/>
    <property type="match status" value="1"/>
</dbReference>
<proteinExistence type="inferred from homology"/>
<dbReference type="InterPro" id="IPR033121">
    <property type="entry name" value="PEPTIDASE_A1"/>
</dbReference>
<dbReference type="PROSITE" id="PS51767">
    <property type="entry name" value="PEPTIDASE_A1"/>
    <property type="match status" value="1"/>
</dbReference>
<dbReference type="SUPFAM" id="SSF50630">
    <property type="entry name" value="Acid proteases"/>
    <property type="match status" value="1"/>
</dbReference>
<evidence type="ECO:0000313" key="13">
    <source>
        <dbReference type="Proteomes" id="UP000033483"/>
    </source>
</evidence>
<evidence type="ECO:0000256" key="9">
    <source>
        <dbReference type="RuleBase" id="RU000454"/>
    </source>
</evidence>
<evidence type="ECO:0000256" key="10">
    <source>
        <dbReference type="SAM" id="SignalP"/>
    </source>
</evidence>
<evidence type="ECO:0000256" key="5">
    <source>
        <dbReference type="ARBA" id="ARBA00022801"/>
    </source>
</evidence>